<dbReference type="NCBIfam" id="TIGR00402">
    <property type="entry name" value="napF"/>
    <property type="match status" value="1"/>
</dbReference>
<feature type="domain" description="4Fe-4S ferredoxin-type" evidence="6">
    <location>
        <begin position="136"/>
        <end position="165"/>
    </location>
</feature>
<comment type="caution">
    <text evidence="7">The sequence shown here is derived from an EMBL/GenBank/DDBJ whole genome shotgun (WGS) entry which is preliminary data.</text>
</comment>
<dbReference type="PROSITE" id="PS00198">
    <property type="entry name" value="4FE4S_FER_1"/>
    <property type="match status" value="1"/>
</dbReference>
<dbReference type="InterPro" id="IPR017896">
    <property type="entry name" value="4Fe4S_Fe-S-bd"/>
</dbReference>
<dbReference type="PANTHER" id="PTHR43687">
    <property type="entry name" value="ADENYLYLSULFATE REDUCTASE, BETA SUBUNIT"/>
    <property type="match status" value="1"/>
</dbReference>
<dbReference type="RefSeq" id="WP_284296055.1">
    <property type="nucleotide sequence ID" value="NZ_BSSV01000001.1"/>
</dbReference>
<dbReference type="PANTHER" id="PTHR43687:SF1">
    <property type="entry name" value="FERREDOXIN III"/>
    <property type="match status" value="1"/>
</dbReference>
<dbReference type="InterPro" id="IPR004496">
    <property type="entry name" value="NapF"/>
</dbReference>
<keyword evidence="4" id="KW-0408">Iron</keyword>
<dbReference type="Proteomes" id="UP001157134">
    <property type="component" value="Unassembled WGS sequence"/>
</dbReference>
<keyword evidence="2" id="KW-0479">Metal-binding</keyword>
<dbReference type="Gene3D" id="3.30.70.20">
    <property type="match status" value="2"/>
</dbReference>
<name>A0ABQ6HAZ8_9GAMM</name>
<sequence length="170" mass="19224">MTETIDVARRRFFTASVKQVDPTTLRLPWSKSEDNFTQNCTQCQKCLPACETNIIKRDRQGFPYVDFSQDECTFCQKCVDVCEVDMFDDPSTTKAWHAEVLISDKCLAKNNIYCQSCRDVCDARVINFPLALNQTPQPEIIQQDCTACGACVSTCPQDAMTLSLVESSYE</sequence>
<dbReference type="PROSITE" id="PS51379">
    <property type="entry name" value="4FE4S_FER_2"/>
    <property type="match status" value="3"/>
</dbReference>
<dbReference type="CDD" id="cd10564">
    <property type="entry name" value="NapF_like"/>
    <property type="match status" value="1"/>
</dbReference>
<accession>A0ABQ6HAZ8</accession>
<evidence type="ECO:0000259" key="6">
    <source>
        <dbReference type="PROSITE" id="PS51379"/>
    </source>
</evidence>
<keyword evidence="8" id="KW-1185">Reference proteome</keyword>
<feature type="domain" description="4Fe-4S ferredoxin-type" evidence="6">
    <location>
        <begin position="61"/>
        <end position="92"/>
    </location>
</feature>
<feature type="domain" description="4Fe-4S ferredoxin-type" evidence="6">
    <location>
        <begin position="30"/>
        <end position="60"/>
    </location>
</feature>
<evidence type="ECO:0000256" key="5">
    <source>
        <dbReference type="ARBA" id="ARBA00023014"/>
    </source>
</evidence>
<protein>
    <submittedName>
        <fullName evidence="7">Ferredoxin-type protein NapF</fullName>
    </submittedName>
</protein>
<evidence type="ECO:0000313" key="7">
    <source>
        <dbReference type="EMBL" id="GLX84470.1"/>
    </source>
</evidence>
<keyword evidence="1" id="KW-0004">4Fe-4S</keyword>
<evidence type="ECO:0000256" key="1">
    <source>
        <dbReference type="ARBA" id="ARBA00022485"/>
    </source>
</evidence>
<dbReference type="InterPro" id="IPR050572">
    <property type="entry name" value="Fe-S_Ferredoxin"/>
</dbReference>
<evidence type="ECO:0000256" key="4">
    <source>
        <dbReference type="ARBA" id="ARBA00023004"/>
    </source>
</evidence>
<gene>
    <name evidence="7" type="ORF">tloyanaT_07220</name>
</gene>
<dbReference type="SUPFAM" id="SSF54862">
    <property type="entry name" value="4Fe-4S ferredoxins"/>
    <property type="match status" value="1"/>
</dbReference>
<dbReference type="Pfam" id="PF12838">
    <property type="entry name" value="Fer4_7"/>
    <property type="match status" value="2"/>
</dbReference>
<dbReference type="InterPro" id="IPR017900">
    <property type="entry name" value="4Fe4S_Fe_S_CS"/>
</dbReference>
<organism evidence="7 8">
    <name type="scientific">Thalassotalea loyana</name>
    <dbReference type="NCBI Taxonomy" id="280483"/>
    <lineage>
        <taxon>Bacteria</taxon>
        <taxon>Pseudomonadati</taxon>
        <taxon>Pseudomonadota</taxon>
        <taxon>Gammaproteobacteria</taxon>
        <taxon>Alteromonadales</taxon>
        <taxon>Colwelliaceae</taxon>
        <taxon>Thalassotalea</taxon>
    </lineage>
</organism>
<dbReference type="EMBL" id="BSSV01000001">
    <property type="protein sequence ID" value="GLX84470.1"/>
    <property type="molecule type" value="Genomic_DNA"/>
</dbReference>
<keyword evidence="3" id="KW-0677">Repeat</keyword>
<proteinExistence type="predicted"/>
<keyword evidence="5" id="KW-0411">Iron-sulfur</keyword>
<evidence type="ECO:0000256" key="2">
    <source>
        <dbReference type="ARBA" id="ARBA00022723"/>
    </source>
</evidence>
<evidence type="ECO:0000256" key="3">
    <source>
        <dbReference type="ARBA" id="ARBA00022737"/>
    </source>
</evidence>
<reference evidence="7 8" key="1">
    <citation type="submission" date="2023-03" db="EMBL/GenBank/DDBJ databases">
        <title>Thalassotalea loyana LMG 22536T draft genome sequence.</title>
        <authorList>
            <person name="Sawabe T."/>
        </authorList>
    </citation>
    <scope>NUCLEOTIDE SEQUENCE [LARGE SCALE GENOMIC DNA]</scope>
    <source>
        <strain evidence="7 8">LMG 22536</strain>
    </source>
</reference>
<evidence type="ECO:0000313" key="8">
    <source>
        <dbReference type="Proteomes" id="UP001157134"/>
    </source>
</evidence>